<feature type="chain" id="PRO_5021380475" evidence="2">
    <location>
        <begin position="24"/>
        <end position="361"/>
    </location>
</feature>
<evidence type="ECO:0000256" key="1">
    <source>
        <dbReference type="SAM" id="MobiDB-lite"/>
    </source>
</evidence>
<evidence type="ECO:0000313" key="3">
    <source>
        <dbReference type="EMBL" id="TGD57012.1"/>
    </source>
</evidence>
<dbReference type="EMBL" id="SRLH01000007">
    <property type="protein sequence ID" value="TGD57012.1"/>
    <property type="molecule type" value="Genomic_DNA"/>
</dbReference>
<dbReference type="RefSeq" id="WP_135527066.1">
    <property type="nucleotide sequence ID" value="NZ_SRLH01000007.1"/>
</dbReference>
<reference evidence="3 4" key="1">
    <citation type="submission" date="2019-04" db="EMBL/GenBank/DDBJ databases">
        <title>Flavobacterium sp. strain DS2-A Genome sequencing and assembly.</title>
        <authorList>
            <person name="Kim I."/>
        </authorList>
    </citation>
    <scope>NUCLEOTIDE SEQUENCE [LARGE SCALE GENOMIC DNA]</scope>
    <source>
        <strain evidence="3 4">DS2-A</strain>
    </source>
</reference>
<evidence type="ECO:0000313" key="4">
    <source>
        <dbReference type="Proteomes" id="UP000297407"/>
    </source>
</evidence>
<dbReference type="InterPro" id="IPR046535">
    <property type="entry name" value="DUF6600"/>
</dbReference>
<feature type="compositionally biased region" description="Basic and acidic residues" evidence="1">
    <location>
        <begin position="345"/>
        <end position="355"/>
    </location>
</feature>
<organism evidence="3 4">
    <name type="scientific">Flavobacterium humi</name>
    <dbReference type="NCBI Taxonomy" id="2562683"/>
    <lineage>
        <taxon>Bacteria</taxon>
        <taxon>Pseudomonadati</taxon>
        <taxon>Bacteroidota</taxon>
        <taxon>Flavobacteriia</taxon>
        <taxon>Flavobacteriales</taxon>
        <taxon>Flavobacteriaceae</taxon>
        <taxon>Flavobacterium</taxon>
    </lineage>
</organism>
<feature type="compositionally biased region" description="Basic and acidic residues" evidence="1">
    <location>
        <begin position="285"/>
        <end position="307"/>
    </location>
</feature>
<dbReference type="AlphaFoldDB" id="A0A4Z0L3J3"/>
<dbReference type="OrthoDB" id="5485224at2"/>
<name>A0A4Z0L3J3_9FLAO</name>
<accession>A0A4Z0L3J3</accession>
<keyword evidence="4" id="KW-1185">Reference proteome</keyword>
<feature type="compositionally biased region" description="Basic and acidic residues" evidence="1">
    <location>
        <begin position="240"/>
        <end position="262"/>
    </location>
</feature>
<dbReference type="Pfam" id="PF20245">
    <property type="entry name" value="DUF6600"/>
    <property type="match status" value="1"/>
</dbReference>
<proteinExistence type="predicted"/>
<keyword evidence="2" id="KW-0732">Signal</keyword>
<gene>
    <name evidence="3" type="ORF">E4635_12635</name>
</gene>
<protein>
    <submittedName>
        <fullName evidence="3">Uncharacterized protein</fullName>
    </submittedName>
</protein>
<sequence length="361" mass="42077">METLRKNTALLLLCLGMMGTVQHTTTAQTAVSFQLFYDNLSVHGSWIDDPHYGYVWSPRLGRDFAPYRTNGYWAYTDMGWTWVSDYSWGWAPFHYGRWFYDSYYGWLWVPDTQWGPAWVTWRYYDGYYGWAAIGPGISIDVAFGSSYSVPYNQWVFVRDRDFCRRDVSHYYVRASNNGTYIKKAVVINNIHNGNNGRYNAGPDRGHVQKRIGTAITQVHLKDRDKPGQHMTKSELQLYKPRVEKGNAKKSMPEKFVTRKERGILNNKMEQPKKEAARLPSLNQNTERKEPQRGIIRGQEKPAQREQRAPLPDLRQEQPAPRPVLPRMNTEQPRNNPGNQPLPDLRGTRQEKPHHENKGRRG</sequence>
<dbReference type="Proteomes" id="UP000297407">
    <property type="component" value="Unassembled WGS sequence"/>
</dbReference>
<feature type="compositionally biased region" description="Polar residues" evidence="1">
    <location>
        <begin position="328"/>
        <end position="338"/>
    </location>
</feature>
<evidence type="ECO:0000256" key="2">
    <source>
        <dbReference type="SAM" id="SignalP"/>
    </source>
</evidence>
<feature type="region of interest" description="Disordered" evidence="1">
    <location>
        <begin position="239"/>
        <end position="361"/>
    </location>
</feature>
<feature type="signal peptide" evidence="2">
    <location>
        <begin position="1"/>
        <end position="23"/>
    </location>
</feature>
<comment type="caution">
    <text evidence="3">The sequence shown here is derived from an EMBL/GenBank/DDBJ whole genome shotgun (WGS) entry which is preliminary data.</text>
</comment>